<dbReference type="EMBL" id="UINC01176954">
    <property type="protein sequence ID" value="SVD84332.1"/>
    <property type="molecule type" value="Genomic_DNA"/>
</dbReference>
<accession>A0A382YM29</accession>
<proteinExistence type="predicted"/>
<dbReference type="Gene3D" id="3.90.320.10">
    <property type="match status" value="1"/>
</dbReference>
<feature type="non-terminal residue" evidence="1">
    <location>
        <position position="202"/>
    </location>
</feature>
<evidence type="ECO:0000313" key="1">
    <source>
        <dbReference type="EMBL" id="SVD84332.1"/>
    </source>
</evidence>
<reference evidence="1" key="1">
    <citation type="submission" date="2018-05" db="EMBL/GenBank/DDBJ databases">
        <authorList>
            <person name="Lanie J.A."/>
            <person name="Ng W.-L."/>
            <person name="Kazmierczak K.M."/>
            <person name="Andrzejewski T.M."/>
            <person name="Davidsen T.M."/>
            <person name="Wayne K.J."/>
            <person name="Tettelin H."/>
            <person name="Glass J.I."/>
            <person name="Rusch D."/>
            <person name="Podicherti R."/>
            <person name="Tsui H.-C.T."/>
            <person name="Winkler M.E."/>
        </authorList>
    </citation>
    <scope>NUCLEOTIDE SEQUENCE</scope>
</reference>
<sequence>MASSWYLSKSKLMSGQQCAKRLWLEVHEPDELEHSAATERNFAIGHAVGEVAQSLHQDGILIEYDDGLEKALAETERLLSRPGPLTLFEATFQADGVLIRADVLTRDEAGELRLIEVKAATSLKDQYSFDCAIQLWVLEQLGISPRTVELAHINNRFVYGGDGNYDGLLTYEDVTKVAHKLQPKVQRLIAEMRATLADSQPE</sequence>
<dbReference type="AlphaFoldDB" id="A0A382YM29"/>
<evidence type="ECO:0008006" key="2">
    <source>
        <dbReference type="Google" id="ProtNLM"/>
    </source>
</evidence>
<organism evidence="1">
    <name type="scientific">marine metagenome</name>
    <dbReference type="NCBI Taxonomy" id="408172"/>
    <lineage>
        <taxon>unclassified sequences</taxon>
        <taxon>metagenomes</taxon>
        <taxon>ecological metagenomes</taxon>
    </lineage>
</organism>
<dbReference type="InterPro" id="IPR011604">
    <property type="entry name" value="PDDEXK-like_dom_sf"/>
</dbReference>
<gene>
    <name evidence="1" type="ORF">METZ01_LOCUS437186</name>
</gene>
<protein>
    <recommendedName>
        <fullName evidence="2">YqaJ viral recombinase domain-containing protein</fullName>
    </recommendedName>
</protein>
<name>A0A382YM29_9ZZZZ</name>